<dbReference type="RefSeq" id="WP_184001781.1">
    <property type="nucleotide sequence ID" value="NZ_BAABIF010000004.1"/>
</dbReference>
<dbReference type="InterPro" id="IPR008988">
    <property type="entry name" value="Transcriptional_repressor_C"/>
</dbReference>
<evidence type="ECO:0000259" key="2">
    <source>
        <dbReference type="SMART" id="SM00899"/>
    </source>
</evidence>
<dbReference type="Pfam" id="PF04023">
    <property type="entry name" value="FeoA"/>
    <property type="match status" value="1"/>
</dbReference>
<dbReference type="InterPro" id="IPR007167">
    <property type="entry name" value="Fe-transptr_FeoA-like"/>
</dbReference>
<sequence>MNAPHAVDQRVALSNMPRHQQARVADVHWDTLSPPEARRLRELGLDEGVRIELLHRSAFGRGPIACRIGRMTVALRRHIAGAIDVIPAA</sequence>
<protein>
    <submittedName>
        <fullName evidence="3">Ferrous iron transport protein A</fullName>
    </submittedName>
</protein>
<gene>
    <name evidence="3" type="ORF">FHR23_001004</name>
</gene>
<dbReference type="EMBL" id="JACIJI010000001">
    <property type="protein sequence ID" value="MBB5718097.1"/>
    <property type="molecule type" value="Genomic_DNA"/>
</dbReference>
<dbReference type="AlphaFoldDB" id="A0A840YX18"/>
<dbReference type="SMART" id="SM00899">
    <property type="entry name" value="FeoA"/>
    <property type="match status" value="1"/>
</dbReference>
<keyword evidence="4" id="KW-1185">Reference proteome</keyword>
<evidence type="ECO:0000313" key="3">
    <source>
        <dbReference type="EMBL" id="MBB5718097.1"/>
    </source>
</evidence>
<comment type="caution">
    <text evidence="3">The sequence shown here is derived from an EMBL/GenBank/DDBJ whole genome shotgun (WGS) entry which is preliminary data.</text>
</comment>
<name>A0A840YX18_9SPHN</name>
<accession>A0A840YX18</accession>
<dbReference type="GO" id="GO:0046914">
    <property type="term" value="F:transition metal ion binding"/>
    <property type="evidence" value="ECO:0007669"/>
    <property type="project" value="InterPro"/>
</dbReference>
<evidence type="ECO:0000313" key="4">
    <source>
        <dbReference type="Proteomes" id="UP000554342"/>
    </source>
</evidence>
<keyword evidence="1" id="KW-0408">Iron</keyword>
<dbReference type="Gene3D" id="2.30.30.90">
    <property type="match status" value="1"/>
</dbReference>
<dbReference type="InterPro" id="IPR038157">
    <property type="entry name" value="FeoA_core_dom"/>
</dbReference>
<reference evidence="3 4" key="1">
    <citation type="submission" date="2020-08" db="EMBL/GenBank/DDBJ databases">
        <title>Genomic Encyclopedia of Type Strains, Phase IV (KMG-IV): sequencing the most valuable type-strain genomes for metagenomic binning, comparative biology and taxonomic classification.</title>
        <authorList>
            <person name="Goeker M."/>
        </authorList>
    </citation>
    <scope>NUCLEOTIDE SEQUENCE [LARGE SCALE GENOMIC DNA]</scope>
    <source>
        <strain evidence="3 4">DSM 27203</strain>
    </source>
</reference>
<dbReference type="Proteomes" id="UP000554342">
    <property type="component" value="Unassembled WGS sequence"/>
</dbReference>
<organism evidence="3 4">
    <name type="scientific">Stakelama sediminis</name>
    <dbReference type="NCBI Taxonomy" id="463200"/>
    <lineage>
        <taxon>Bacteria</taxon>
        <taxon>Pseudomonadati</taxon>
        <taxon>Pseudomonadota</taxon>
        <taxon>Alphaproteobacteria</taxon>
        <taxon>Sphingomonadales</taxon>
        <taxon>Sphingomonadaceae</taxon>
        <taxon>Stakelama</taxon>
    </lineage>
</organism>
<proteinExistence type="predicted"/>
<evidence type="ECO:0000256" key="1">
    <source>
        <dbReference type="ARBA" id="ARBA00023004"/>
    </source>
</evidence>
<feature type="domain" description="Ferrous iron transporter FeoA-like" evidence="2">
    <location>
        <begin position="11"/>
        <end position="87"/>
    </location>
</feature>
<dbReference type="SUPFAM" id="SSF50037">
    <property type="entry name" value="C-terminal domain of transcriptional repressors"/>
    <property type="match status" value="1"/>
</dbReference>